<keyword evidence="2" id="KW-1185">Reference proteome</keyword>
<dbReference type="AlphaFoldDB" id="A0A9J5ZZ34"/>
<gene>
    <name evidence="1" type="ORF">H5410_017020</name>
</gene>
<organism evidence="1 2">
    <name type="scientific">Solanum commersonii</name>
    <name type="common">Commerson's wild potato</name>
    <name type="synonym">Commerson's nightshade</name>
    <dbReference type="NCBI Taxonomy" id="4109"/>
    <lineage>
        <taxon>Eukaryota</taxon>
        <taxon>Viridiplantae</taxon>
        <taxon>Streptophyta</taxon>
        <taxon>Embryophyta</taxon>
        <taxon>Tracheophyta</taxon>
        <taxon>Spermatophyta</taxon>
        <taxon>Magnoliopsida</taxon>
        <taxon>eudicotyledons</taxon>
        <taxon>Gunneridae</taxon>
        <taxon>Pentapetalae</taxon>
        <taxon>asterids</taxon>
        <taxon>lamiids</taxon>
        <taxon>Solanales</taxon>
        <taxon>Solanaceae</taxon>
        <taxon>Solanoideae</taxon>
        <taxon>Solaneae</taxon>
        <taxon>Solanum</taxon>
    </lineage>
</organism>
<name>A0A9J5ZZ34_SOLCO</name>
<sequence>MLQLPFLEQGCLNGLSPMQIVDYNELSCHKEEWSRLGACRRGVMVYVKPTHKVNDLQHFSRAKCNFQEINGVDTS</sequence>
<dbReference type="EMBL" id="JACXVP010000003">
    <property type="protein sequence ID" value="KAG5617196.1"/>
    <property type="molecule type" value="Genomic_DNA"/>
</dbReference>
<comment type="caution">
    <text evidence="1">The sequence shown here is derived from an EMBL/GenBank/DDBJ whole genome shotgun (WGS) entry which is preliminary data.</text>
</comment>
<dbReference type="Proteomes" id="UP000824120">
    <property type="component" value="Chromosome 3"/>
</dbReference>
<evidence type="ECO:0000313" key="2">
    <source>
        <dbReference type="Proteomes" id="UP000824120"/>
    </source>
</evidence>
<protein>
    <submittedName>
        <fullName evidence="1">Uncharacterized protein</fullName>
    </submittedName>
</protein>
<reference evidence="1 2" key="1">
    <citation type="submission" date="2020-09" db="EMBL/GenBank/DDBJ databases">
        <title>De no assembly of potato wild relative species, Solanum commersonii.</title>
        <authorList>
            <person name="Cho K."/>
        </authorList>
    </citation>
    <scope>NUCLEOTIDE SEQUENCE [LARGE SCALE GENOMIC DNA]</scope>
    <source>
        <strain evidence="1">LZ3.2</strain>
        <tissue evidence="1">Leaf</tissue>
    </source>
</reference>
<evidence type="ECO:0000313" key="1">
    <source>
        <dbReference type="EMBL" id="KAG5617196.1"/>
    </source>
</evidence>
<accession>A0A9J5ZZ34</accession>
<proteinExistence type="predicted"/>